<accession>A0A160FIR6</accession>
<dbReference type="Proteomes" id="UP000076852">
    <property type="component" value="Chromosome 1"/>
</dbReference>
<dbReference type="OrthoDB" id="6506933at2"/>
<name>A0A160FIR6_9BURK</name>
<dbReference type="EMBL" id="CP014578">
    <property type="protein sequence ID" value="ANB72004.1"/>
    <property type="molecule type" value="Genomic_DNA"/>
</dbReference>
<protein>
    <submittedName>
        <fullName evidence="1">Uncharacterized protein</fullName>
    </submittedName>
</protein>
<evidence type="ECO:0000313" key="1">
    <source>
        <dbReference type="EMBL" id="ANB72004.1"/>
    </source>
</evidence>
<dbReference type="RefSeq" id="WP_063495452.1">
    <property type="nucleotide sequence ID" value="NZ_CP014578.1"/>
</dbReference>
<proteinExistence type="predicted"/>
<dbReference type="InterPro" id="IPR045459">
    <property type="entry name" value="DUF5908"/>
</dbReference>
<evidence type="ECO:0000313" key="2">
    <source>
        <dbReference type="Proteomes" id="UP000076852"/>
    </source>
</evidence>
<gene>
    <name evidence="1" type="ORF">AYM40_06190</name>
</gene>
<sequence>MTLEIRELVIQAKVVGSEENAAAPPPLSFAQERIQEERLVQAVTRRIIEQLRDEGWGVR</sequence>
<dbReference type="STRING" id="1804984.AYM40_06190"/>
<keyword evidence="2" id="KW-1185">Reference proteome</keyword>
<dbReference type="AlphaFoldDB" id="A0A160FIR6"/>
<reference evidence="1 2" key="1">
    <citation type="journal article" date="2016" name="Gene">
        <title>PacBio SMRT assembly of a complex multi-replicon genome reveals chlorocatechol degradative operon in a region of genome plasticity.</title>
        <authorList>
            <person name="Ricker N."/>
            <person name="Shen S.Y."/>
            <person name="Goordial J."/>
            <person name="Jin S."/>
            <person name="Fulthorpe R.R."/>
        </authorList>
    </citation>
    <scope>NUCLEOTIDE SEQUENCE [LARGE SCALE GENOMIC DNA]</scope>
    <source>
        <strain evidence="1 2">OLGA172</strain>
    </source>
</reference>
<dbReference type="Pfam" id="PF19265">
    <property type="entry name" value="DUF5908"/>
    <property type="match status" value="1"/>
</dbReference>
<organism evidence="1 2">
    <name type="scientific">Paraburkholderia phytofirmans OLGA172</name>
    <dbReference type="NCBI Taxonomy" id="1417228"/>
    <lineage>
        <taxon>Bacteria</taxon>
        <taxon>Pseudomonadati</taxon>
        <taxon>Pseudomonadota</taxon>
        <taxon>Betaproteobacteria</taxon>
        <taxon>Burkholderiales</taxon>
        <taxon>Burkholderiaceae</taxon>
        <taxon>Paraburkholderia</taxon>
    </lineage>
</organism>
<dbReference type="KEGG" id="buz:AYM40_06190"/>